<feature type="non-terminal residue" evidence="3">
    <location>
        <position position="1"/>
    </location>
</feature>
<dbReference type="Gene3D" id="2.80.10.50">
    <property type="match status" value="4"/>
</dbReference>
<dbReference type="Pfam" id="PF18962">
    <property type="entry name" value="Por_Secre_tail"/>
    <property type="match status" value="1"/>
</dbReference>
<dbReference type="SUPFAM" id="SSF63829">
    <property type="entry name" value="Calcium-dependent phosphotriesterase"/>
    <property type="match status" value="1"/>
</dbReference>
<dbReference type="NCBIfam" id="TIGR04183">
    <property type="entry name" value="Por_Secre_tail"/>
    <property type="match status" value="1"/>
</dbReference>
<evidence type="ECO:0000259" key="2">
    <source>
        <dbReference type="Pfam" id="PF18962"/>
    </source>
</evidence>
<proteinExistence type="predicted"/>
<dbReference type="PANTHER" id="PTHR31778:SF2">
    <property type="entry name" value="BUD SITE SELECTION PROTEIN RAX2"/>
    <property type="match status" value="1"/>
</dbReference>
<name>A0A1I0Y4Y3_9FLAO</name>
<dbReference type="PANTHER" id="PTHR31778">
    <property type="entry name" value="BUD SITE SELECTION PROTEIN RAX2"/>
    <property type="match status" value="1"/>
</dbReference>
<evidence type="ECO:0000313" key="4">
    <source>
        <dbReference type="Proteomes" id="UP000199604"/>
    </source>
</evidence>
<feature type="domain" description="Secretion system C-terminal sorting" evidence="2">
    <location>
        <begin position="448"/>
        <end position="514"/>
    </location>
</feature>
<dbReference type="NCBIfam" id="TIGR02608">
    <property type="entry name" value="delta_60_rpt"/>
    <property type="match status" value="8"/>
</dbReference>
<dbReference type="Pfam" id="PF17164">
    <property type="entry name" value="DUF5122"/>
    <property type="match status" value="9"/>
</dbReference>
<dbReference type="AlphaFoldDB" id="A0A1I0Y4Y3"/>
<evidence type="ECO:0000313" key="3">
    <source>
        <dbReference type="EMBL" id="SFB08361.1"/>
    </source>
</evidence>
<keyword evidence="4" id="KW-1185">Reference proteome</keyword>
<organism evidence="3 4">
    <name type="scientific">Flavobacterium swingsii</name>
    <dbReference type="NCBI Taxonomy" id="498292"/>
    <lineage>
        <taxon>Bacteria</taxon>
        <taxon>Pseudomonadati</taxon>
        <taxon>Bacteroidota</taxon>
        <taxon>Flavobacteriia</taxon>
        <taxon>Flavobacteriales</taxon>
        <taxon>Flavobacteriaceae</taxon>
        <taxon>Flavobacterium</taxon>
    </lineage>
</organism>
<dbReference type="STRING" id="498292.SAMN05660845_1514"/>
<dbReference type="SUPFAM" id="SSF101898">
    <property type="entry name" value="NHL repeat"/>
    <property type="match status" value="1"/>
</dbReference>
<dbReference type="OrthoDB" id="9805017at2"/>
<reference evidence="4" key="1">
    <citation type="submission" date="2016-10" db="EMBL/GenBank/DDBJ databases">
        <authorList>
            <person name="Varghese N."/>
            <person name="Submissions S."/>
        </authorList>
    </citation>
    <scope>NUCLEOTIDE SEQUENCE [LARGE SCALE GENOMIC DNA]</scope>
    <source>
        <strain evidence="4">DSM 21789</strain>
    </source>
</reference>
<dbReference type="InterPro" id="IPR013431">
    <property type="entry name" value="Delta_60_rpt"/>
</dbReference>
<dbReference type="Proteomes" id="UP000199604">
    <property type="component" value="Unassembled WGS sequence"/>
</dbReference>
<gene>
    <name evidence="3" type="ORF">SAMN05660845_1514</name>
</gene>
<evidence type="ECO:0000256" key="1">
    <source>
        <dbReference type="ARBA" id="ARBA00022729"/>
    </source>
</evidence>
<protein>
    <submittedName>
        <fullName evidence="3">Delta-60 repeat domain-containing protein/Por secretion system C-terminal sorting domain-containing protein</fullName>
    </submittedName>
</protein>
<accession>A0A1I0Y4Y3</accession>
<dbReference type="RefSeq" id="WP_143076472.1">
    <property type="nucleotide sequence ID" value="NZ_FOJT01000004.1"/>
</dbReference>
<sequence length="516" mass="55167">PDGKILVGGDFTTYNGGTENKIIRLNSDGTKGSTFITGTEFNNAVNSIAIQPDGKILVGGDFGVTNYIIRLNSDGTKDTTFNTGTGFNNYVKLIAVQPDGKILLGGDFTTYNGGTENYIIRLSSDGTKDSTFTTGIGFNAGVDDISIQPDGKILVGGNFTTYKGVTQNRIIRLNTDGTKDTTFTTGIGFNSVVDDIAIQSDGKILVGGLFTTYQGVTQNRIIRLNSDGTKDTTFNTGTGFNNPVYAIAIQPDGKILVGGNFTTYKGVTQNRIIRLNTDGTKDTTFNTGTGFNNYVFAIAIQPDGKILVGGYFTTYKGVTQNYIIRLNSDGSKDSTFNIGTGFNSIVDDIAIQSDGKILVGGSFTTYQGVTQNGIIRLNSDGTKDTTFNTGTGFNDFVSTITIQTDGKILVGGNFTTYQGNNQSAMLIGLHSGLILATENFSDSNRFGIYPNPVKDILTINSLDNDVITAVKIHDLQGKLIQETASTTIPLSNLSAGIYMVKVTTEKGEETKKFIKE</sequence>
<dbReference type="GO" id="GO:1902929">
    <property type="term" value="C:plasma membrane of growing cell tip"/>
    <property type="evidence" value="ECO:0007669"/>
    <property type="project" value="TreeGrafter"/>
</dbReference>
<dbReference type="InterPro" id="IPR026444">
    <property type="entry name" value="Secre_tail"/>
</dbReference>
<keyword evidence="1" id="KW-0732">Signal</keyword>
<dbReference type="EMBL" id="FOJT01000004">
    <property type="protein sequence ID" value="SFB08361.1"/>
    <property type="molecule type" value="Genomic_DNA"/>
</dbReference>